<dbReference type="Pfam" id="PF06859">
    <property type="entry name" value="Bin3"/>
    <property type="match status" value="1"/>
</dbReference>
<dbReference type="PROSITE" id="PS51515">
    <property type="entry name" value="BIN3_SAM"/>
    <property type="match status" value="1"/>
</dbReference>
<reference evidence="9 10" key="1">
    <citation type="journal article" date="2017" name="Int. J. Parasitol.">
        <title>The genome of the protozoan parasite Cystoisospora suis and a reverse vaccinology approach to identify vaccine candidates.</title>
        <authorList>
            <person name="Palmieri N."/>
            <person name="Shrestha A."/>
            <person name="Ruttkowski B."/>
            <person name="Beck T."/>
            <person name="Vogl C."/>
            <person name="Tomley F."/>
            <person name="Blake D.P."/>
            <person name="Joachim A."/>
        </authorList>
    </citation>
    <scope>NUCLEOTIDE SEQUENCE [LARGE SCALE GENOMIC DNA]</scope>
    <source>
        <strain evidence="9 10">Wien I</strain>
    </source>
</reference>
<evidence type="ECO:0000256" key="5">
    <source>
        <dbReference type="PROSITE-ProRule" id="PRU00848"/>
    </source>
</evidence>
<evidence type="ECO:0000256" key="2">
    <source>
        <dbReference type="ARBA" id="ARBA00022603"/>
    </source>
</evidence>
<keyword evidence="3 6" id="KW-0808">Transferase</keyword>
<keyword evidence="2 6" id="KW-0489">Methyltransferase</keyword>
<feature type="region of interest" description="Disordered" evidence="7">
    <location>
        <begin position="587"/>
        <end position="655"/>
    </location>
</feature>
<evidence type="ECO:0000256" key="1">
    <source>
        <dbReference type="ARBA" id="ARBA00008361"/>
    </source>
</evidence>
<dbReference type="InterPro" id="IPR024160">
    <property type="entry name" value="BIN3_SAM-bd_dom"/>
</dbReference>
<dbReference type="EC" id="2.1.1.-" evidence="6"/>
<feature type="compositionally biased region" description="Basic and acidic residues" evidence="7">
    <location>
        <begin position="600"/>
        <end position="615"/>
    </location>
</feature>
<evidence type="ECO:0000256" key="3">
    <source>
        <dbReference type="ARBA" id="ARBA00022679"/>
    </source>
</evidence>
<sequence>MERLAHPHRQSSTEKEGCSKRRRPCLYGNFPAYYRGRRAFLSPGSVLASPGEQGSSDRGNGSVAANTEARPPGLLARIPLPCVTGQGTVSRPAQAAVRVCCDGAPGIDERLQAVMSAYGNVFHGKDVLDVGCNTGALCLTIGGLLHARRVVGVDIDGGLIGAASRALAALKRTASEIQSANHPGPGRASGSLNTADLSSVAFSYKSRHRPTGDSPPDSRRRKIPKAHAEASEERWGSACERAESLLGHEGFSRHPCGASPGEVAAGQASQLFGPLWKALCLKAGDDSGEQCIPGTSDAVNECPHFPVSFRMPPSDLSARVRSGDIGGGTNTALESIRAKRFPFNILFRVANIVSGVGCCEPSTGRITGSPPDEAPQCVCRLMKLLENTNASAAPPFERCSFDVVVCFSVTKWIHLHHGDYGILFLFSKLHALVKPGGLLLLEPQDWASYRRARRILPEFKQQLKHISLHPKTFTSLLTSHCRRPRETGTGCCFCPEEEGQNPPDHEPSRKRGTRAVTDEAKKMDSSLPRSGEACGEPAVGSAAARRPPFILVGTVHPWNAGRSSLTTERVTSCSAVACMPKQHVQTVGGERRCASKAPQGKKEHSDLLDVPESSREGFSFPPPVLPVHEDEQPSGRDPRGGAQLDESERKGSKGRMTDRRVFLLRKQALLFSPCCCALVAFPHLLNRCPAEGS</sequence>
<dbReference type="Proteomes" id="UP000221165">
    <property type="component" value="Unassembled WGS sequence"/>
</dbReference>
<feature type="compositionally biased region" description="Basic and acidic residues" evidence="7">
    <location>
        <begin position="226"/>
        <end position="235"/>
    </location>
</feature>
<keyword evidence="10" id="KW-1185">Reference proteome</keyword>
<feature type="region of interest" description="Disordered" evidence="7">
    <location>
        <begin position="497"/>
        <end position="542"/>
    </location>
</feature>
<dbReference type="AlphaFoldDB" id="A0A2C6LII5"/>
<evidence type="ECO:0000259" key="8">
    <source>
        <dbReference type="PROSITE" id="PS51515"/>
    </source>
</evidence>
<evidence type="ECO:0000313" key="10">
    <source>
        <dbReference type="Proteomes" id="UP000221165"/>
    </source>
</evidence>
<feature type="compositionally biased region" description="Polar residues" evidence="7">
    <location>
        <begin position="52"/>
        <end position="65"/>
    </location>
</feature>
<dbReference type="InterPro" id="IPR010675">
    <property type="entry name" value="Bin3_C"/>
</dbReference>
<dbReference type="GO" id="GO:0040031">
    <property type="term" value="P:snRNA modification"/>
    <property type="evidence" value="ECO:0007669"/>
    <property type="project" value="TreeGrafter"/>
</dbReference>
<dbReference type="PANTHER" id="PTHR12315">
    <property type="entry name" value="BICOID-INTERACTING PROTEIN RELATED"/>
    <property type="match status" value="1"/>
</dbReference>
<dbReference type="GO" id="GO:0017069">
    <property type="term" value="F:snRNA binding"/>
    <property type="evidence" value="ECO:0007669"/>
    <property type="project" value="TreeGrafter"/>
</dbReference>
<organism evidence="9 10">
    <name type="scientific">Cystoisospora suis</name>
    <dbReference type="NCBI Taxonomy" id="483139"/>
    <lineage>
        <taxon>Eukaryota</taxon>
        <taxon>Sar</taxon>
        <taxon>Alveolata</taxon>
        <taxon>Apicomplexa</taxon>
        <taxon>Conoidasida</taxon>
        <taxon>Coccidia</taxon>
        <taxon>Eucoccidiorida</taxon>
        <taxon>Eimeriorina</taxon>
        <taxon>Sarcocystidae</taxon>
        <taxon>Cystoisospora</taxon>
    </lineage>
</organism>
<evidence type="ECO:0000256" key="6">
    <source>
        <dbReference type="RuleBase" id="RU367087"/>
    </source>
</evidence>
<dbReference type="VEuPathDB" id="ToxoDB:CSUI_000084"/>
<feature type="compositionally biased region" description="Basic and acidic residues" evidence="7">
    <location>
        <begin position="646"/>
        <end position="655"/>
    </location>
</feature>
<dbReference type="EMBL" id="MIGC01000031">
    <property type="protein sequence ID" value="PHJ26063.1"/>
    <property type="molecule type" value="Genomic_DNA"/>
</dbReference>
<name>A0A2C6LII5_9APIC</name>
<keyword evidence="4 5" id="KW-0949">S-adenosyl-L-methionine</keyword>
<dbReference type="GO" id="GO:0032259">
    <property type="term" value="P:methylation"/>
    <property type="evidence" value="ECO:0007669"/>
    <property type="project" value="UniProtKB-KW"/>
</dbReference>
<evidence type="ECO:0000256" key="4">
    <source>
        <dbReference type="ARBA" id="ARBA00022691"/>
    </source>
</evidence>
<feature type="domain" description="Bin3-type SAM" evidence="8">
    <location>
        <begin position="108"/>
        <end position="524"/>
    </location>
</feature>
<dbReference type="InterPro" id="IPR039772">
    <property type="entry name" value="Bin3-like"/>
</dbReference>
<evidence type="ECO:0000256" key="7">
    <source>
        <dbReference type="SAM" id="MobiDB-lite"/>
    </source>
</evidence>
<dbReference type="RefSeq" id="XP_067927709.1">
    <property type="nucleotide sequence ID" value="XM_068060318.1"/>
</dbReference>
<dbReference type="GO" id="GO:0008171">
    <property type="term" value="F:O-methyltransferase activity"/>
    <property type="evidence" value="ECO:0007669"/>
    <property type="project" value="UniProtKB-UniRule"/>
</dbReference>
<dbReference type="CDD" id="cd02440">
    <property type="entry name" value="AdoMet_MTases"/>
    <property type="match status" value="1"/>
</dbReference>
<accession>A0A2C6LII5</accession>
<evidence type="ECO:0000313" key="9">
    <source>
        <dbReference type="EMBL" id="PHJ26063.1"/>
    </source>
</evidence>
<proteinExistence type="inferred from homology"/>
<dbReference type="GeneID" id="94423529"/>
<dbReference type="PANTHER" id="PTHR12315:SF0">
    <property type="entry name" value="7SK SNRNA METHYLPHOSPHATE CAPPING ENZYME"/>
    <property type="match status" value="1"/>
</dbReference>
<dbReference type="GO" id="GO:0008173">
    <property type="term" value="F:RNA methyltransferase activity"/>
    <property type="evidence" value="ECO:0007669"/>
    <property type="project" value="UniProtKB-UniRule"/>
</dbReference>
<dbReference type="SUPFAM" id="SSF53335">
    <property type="entry name" value="S-adenosyl-L-methionine-dependent methyltransferases"/>
    <property type="match status" value="1"/>
</dbReference>
<dbReference type="OrthoDB" id="540004at2759"/>
<dbReference type="Gene3D" id="3.40.50.150">
    <property type="entry name" value="Vaccinia Virus protein VP39"/>
    <property type="match status" value="1"/>
</dbReference>
<feature type="region of interest" description="Disordered" evidence="7">
    <location>
        <begin position="203"/>
        <end position="235"/>
    </location>
</feature>
<gene>
    <name evidence="9" type="ORF">CSUI_000084</name>
</gene>
<dbReference type="InterPro" id="IPR029063">
    <property type="entry name" value="SAM-dependent_MTases_sf"/>
</dbReference>
<feature type="compositionally biased region" description="Basic and acidic residues" evidence="7">
    <location>
        <begin position="627"/>
        <end position="639"/>
    </location>
</feature>
<comment type="similarity">
    <text evidence="1 6">Belongs to the methyltransferase superfamily.</text>
</comment>
<comment type="caution">
    <text evidence="9">The sequence shown here is derived from an EMBL/GenBank/DDBJ whole genome shotgun (WGS) entry which is preliminary data.</text>
</comment>
<feature type="region of interest" description="Disordered" evidence="7">
    <location>
        <begin position="45"/>
        <end position="67"/>
    </location>
</feature>
<protein>
    <recommendedName>
        <fullName evidence="6">RNA methyltransferase</fullName>
        <ecNumber evidence="6">2.1.1.-</ecNumber>
    </recommendedName>
</protein>